<dbReference type="Proteomes" id="UP001497516">
    <property type="component" value="Chromosome 1"/>
</dbReference>
<dbReference type="NCBIfam" id="TIGR01614">
    <property type="entry name" value="PME_inhib"/>
    <property type="match status" value="1"/>
</dbReference>
<proteinExistence type="predicted"/>
<protein>
    <recommendedName>
        <fullName evidence="2">Pectinesterase inhibitor domain-containing protein</fullName>
    </recommendedName>
</protein>
<accession>A0AAV2CJX7</accession>
<dbReference type="Gene3D" id="1.20.140.40">
    <property type="entry name" value="Invertase/pectin methylesterase inhibitor family protein"/>
    <property type="match status" value="1"/>
</dbReference>
<feature type="domain" description="Pectinesterase inhibitor" evidence="2">
    <location>
        <begin position="59"/>
        <end position="210"/>
    </location>
</feature>
<name>A0AAV2CJX7_9ROSI</name>
<dbReference type="InterPro" id="IPR006501">
    <property type="entry name" value="Pectinesterase_inhib_dom"/>
</dbReference>
<keyword evidence="1" id="KW-0732">Signal</keyword>
<evidence type="ECO:0000256" key="1">
    <source>
        <dbReference type="SAM" id="SignalP"/>
    </source>
</evidence>
<dbReference type="GO" id="GO:0004857">
    <property type="term" value="F:enzyme inhibitor activity"/>
    <property type="evidence" value="ECO:0007669"/>
    <property type="project" value="InterPro"/>
</dbReference>
<dbReference type="Pfam" id="PF04043">
    <property type="entry name" value="PMEI"/>
    <property type="match status" value="1"/>
</dbReference>
<reference evidence="3 4" key="1">
    <citation type="submission" date="2024-04" db="EMBL/GenBank/DDBJ databases">
        <authorList>
            <person name="Fracassetti M."/>
        </authorList>
    </citation>
    <scope>NUCLEOTIDE SEQUENCE [LARGE SCALE GENOMIC DNA]</scope>
</reference>
<dbReference type="InterPro" id="IPR035513">
    <property type="entry name" value="Invertase/methylesterase_inhib"/>
</dbReference>
<dbReference type="AlphaFoldDB" id="A0AAV2CJX7"/>
<dbReference type="CDD" id="cd15800">
    <property type="entry name" value="PMEI-like_2"/>
    <property type="match status" value="1"/>
</dbReference>
<keyword evidence="4" id="KW-1185">Reference proteome</keyword>
<dbReference type="SMART" id="SM00856">
    <property type="entry name" value="PMEI"/>
    <property type="match status" value="1"/>
</dbReference>
<organism evidence="3 4">
    <name type="scientific">Linum trigynum</name>
    <dbReference type="NCBI Taxonomy" id="586398"/>
    <lineage>
        <taxon>Eukaryota</taxon>
        <taxon>Viridiplantae</taxon>
        <taxon>Streptophyta</taxon>
        <taxon>Embryophyta</taxon>
        <taxon>Tracheophyta</taxon>
        <taxon>Spermatophyta</taxon>
        <taxon>Magnoliopsida</taxon>
        <taxon>eudicotyledons</taxon>
        <taxon>Gunneridae</taxon>
        <taxon>Pentapetalae</taxon>
        <taxon>rosids</taxon>
        <taxon>fabids</taxon>
        <taxon>Malpighiales</taxon>
        <taxon>Linaceae</taxon>
        <taxon>Linum</taxon>
    </lineage>
</organism>
<gene>
    <name evidence="3" type="ORF">LTRI10_LOCUS4557</name>
</gene>
<sequence>MQYFKNSISIFIVIILHSTINVEAARTSPSSTKPFVSYYSSSPLISKLNKTALKPPPSTINPSIRSLCLATKNTKKCMELILPFATAGGATDPVSILNVEIQSLYDMTGQAISTAMRLSKEDRAVTSLEDRGVLKSCVKTYGVAAKELVKAGLALSTRDSKTVILMLRATVSSFRRCDKAFEMPGRLNKGVMMKEIDQVLLDMAKLCLEISMLIQRGTL</sequence>
<dbReference type="EMBL" id="OZ034813">
    <property type="protein sequence ID" value="CAL1356889.1"/>
    <property type="molecule type" value="Genomic_DNA"/>
</dbReference>
<feature type="chain" id="PRO_5043539262" description="Pectinesterase inhibitor domain-containing protein" evidence="1">
    <location>
        <begin position="25"/>
        <end position="219"/>
    </location>
</feature>
<evidence type="ECO:0000259" key="2">
    <source>
        <dbReference type="SMART" id="SM00856"/>
    </source>
</evidence>
<evidence type="ECO:0000313" key="3">
    <source>
        <dbReference type="EMBL" id="CAL1356889.1"/>
    </source>
</evidence>
<evidence type="ECO:0000313" key="4">
    <source>
        <dbReference type="Proteomes" id="UP001497516"/>
    </source>
</evidence>
<feature type="signal peptide" evidence="1">
    <location>
        <begin position="1"/>
        <end position="24"/>
    </location>
</feature>
<dbReference type="SUPFAM" id="SSF101148">
    <property type="entry name" value="Plant invertase/pectin methylesterase inhibitor"/>
    <property type="match status" value="1"/>
</dbReference>